<dbReference type="InterPro" id="IPR001736">
    <property type="entry name" value="PLipase_D/transphosphatidylase"/>
</dbReference>
<keyword evidence="3" id="KW-1185">Reference proteome</keyword>
<dbReference type="PANTHER" id="PTHR21248">
    <property type="entry name" value="CARDIOLIPIN SYNTHASE"/>
    <property type="match status" value="1"/>
</dbReference>
<dbReference type="RefSeq" id="XP_005776939.1">
    <property type="nucleotide sequence ID" value="XM_005776882.1"/>
</dbReference>
<dbReference type="PANTHER" id="PTHR21248:SF22">
    <property type="entry name" value="PHOSPHOLIPASE D"/>
    <property type="match status" value="1"/>
</dbReference>
<dbReference type="GeneID" id="17270054"/>
<organism evidence="2 3">
    <name type="scientific">Emiliania huxleyi (strain CCMP1516)</name>
    <dbReference type="NCBI Taxonomy" id="280463"/>
    <lineage>
        <taxon>Eukaryota</taxon>
        <taxon>Haptista</taxon>
        <taxon>Haptophyta</taxon>
        <taxon>Prymnesiophyceae</taxon>
        <taxon>Isochrysidales</taxon>
        <taxon>Noelaerhabdaceae</taxon>
        <taxon>Emiliania</taxon>
    </lineage>
</organism>
<proteinExistence type="predicted"/>
<evidence type="ECO:0000313" key="2">
    <source>
        <dbReference type="EnsemblProtists" id="EOD24510"/>
    </source>
</evidence>
<dbReference type="AlphaFoldDB" id="A0A0D3JLX5"/>
<name>A0A0D3JLX5_EMIH1</name>
<dbReference type="KEGG" id="ehx:EMIHUDRAFT_238451"/>
<accession>A0A0D3JLX5</accession>
<reference evidence="2" key="2">
    <citation type="submission" date="2024-10" db="UniProtKB">
        <authorList>
            <consortium name="EnsemblProtists"/>
        </authorList>
    </citation>
    <scope>IDENTIFICATION</scope>
</reference>
<dbReference type="Gene3D" id="3.30.870.10">
    <property type="entry name" value="Endonuclease Chain A"/>
    <property type="match status" value="2"/>
</dbReference>
<evidence type="ECO:0000313" key="3">
    <source>
        <dbReference type="Proteomes" id="UP000013827"/>
    </source>
</evidence>
<dbReference type="GO" id="GO:0003824">
    <property type="term" value="F:catalytic activity"/>
    <property type="evidence" value="ECO:0007669"/>
    <property type="project" value="InterPro"/>
</dbReference>
<feature type="domain" description="PLD phosphodiesterase" evidence="1">
    <location>
        <begin position="328"/>
        <end position="355"/>
    </location>
</feature>
<dbReference type="eggNOG" id="ENOG502S6C7">
    <property type="taxonomic scope" value="Eukaryota"/>
</dbReference>
<dbReference type="SMART" id="SM00155">
    <property type="entry name" value="PLDc"/>
    <property type="match status" value="2"/>
</dbReference>
<dbReference type="PROSITE" id="PS50035">
    <property type="entry name" value="PLD"/>
    <property type="match status" value="2"/>
</dbReference>
<dbReference type="OMA" id="WTLENTA"/>
<feature type="domain" description="PLD phosphodiesterase" evidence="1">
    <location>
        <begin position="612"/>
        <end position="639"/>
    </location>
</feature>
<dbReference type="EnsemblProtists" id="EOD24510">
    <property type="protein sequence ID" value="EOD24510"/>
    <property type="gene ID" value="EMIHUDRAFT_238451"/>
</dbReference>
<protein>
    <recommendedName>
        <fullName evidence="1">PLD phosphodiesterase domain-containing protein</fullName>
    </recommendedName>
</protein>
<dbReference type="Proteomes" id="UP000013827">
    <property type="component" value="Unassembled WGS sequence"/>
</dbReference>
<reference evidence="3" key="1">
    <citation type="journal article" date="2013" name="Nature">
        <title>Pan genome of the phytoplankton Emiliania underpins its global distribution.</title>
        <authorList>
            <person name="Read B.A."/>
            <person name="Kegel J."/>
            <person name="Klute M.J."/>
            <person name="Kuo A."/>
            <person name="Lefebvre S.C."/>
            <person name="Maumus F."/>
            <person name="Mayer C."/>
            <person name="Miller J."/>
            <person name="Monier A."/>
            <person name="Salamov A."/>
            <person name="Young J."/>
            <person name="Aguilar M."/>
            <person name="Claverie J.M."/>
            <person name="Frickenhaus S."/>
            <person name="Gonzalez K."/>
            <person name="Herman E.K."/>
            <person name="Lin Y.C."/>
            <person name="Napier J."/>
            <person name="Ogata H."/>
            <person name="Sarno A.F."/>
            <person name="Shmutz J."/>
            <person name="Schroeder D."/>
            <person name="de Vargas C."/>
            <person name="Verret F."/>
            <person name="von Dassow P."/>
            <person name="Valentin K."/>
            <person name="Van de Peer Y."/>
            <person name="Wheeler G."/>
            <person name="Dacks J.B."/>
            <person name="Delwiche C.F."/>
            <person name="Dyhrman S.T."/>
            <person name="Glockner G."/>
            <person name="John U."/>
            <person name="Richards T."/>
            <person name="Worden A.Z."/>
            <person name="Zhang X."/>
            <person name="Grigoriev I.V."/>
            <person name="Allen A.E."/>
            <person name="Bidle K."/>
            <person name="Borodovsky M."/>
            <person name="Bowler C."/>
            <person name="Brownlee C."/>
            <person name="Cock J.M."/>
            <person name="Elias M."/>
            <person name="Gladyshev V.N."/>
            <person name="Groth M."/>
            <person name="Guda C."/>
            <person name="Hadaegh A."/>
            <person name="Iglesias-Rodriguez M.D."/>
            <person name="Jenkins J."/>
            <person name="Jones B.M."/>
            <person name="Lawson T."/>
            <person name="Leese F."/>
            <person name="Lindquist E."/>
            <person name="Lobanov A."/>
            <person name="Lomsadze A."/>
            <person name="Malik S.B."/>
            <person name="Marsh M.E."/>
            <person name="Mackinder L."/>
            <person name="Mock T."/>
            <person name="Mueller-Roeber B."/>
            <person name="Pagarete A."/>
            <person name="Parker M."/>
            <person name="Probert I."/>
            <person name="Quesneville H."/>
            <person name="Raines C."/>
            <person name="Rensing S.A."/>
            <person name="Riano-Pachon D.M."/>
            <person name="Richier S."/>
            <person name="Rokitta S."/>
            <person name="Shiraiwa Y."/>
            <person name="Soanes D.M."/>
            <person name="van der Giezen M."/>
            <person name="Wahlund T.M."/>
            <person name="Williams B."/>
            <person name="Wilson W."/>
            <person name="Wolfe G."/>
            <person name="Wurch L.L."/>
        </authorList>
    </citation>
    <scope>NUCLEOTIDE SEQUENCE</scope>
</reference>
<evidence type="ECO:0000259" key="1">
    <source>
        <dbReference type="PROSITE" id="PS50035"/>
    </source>
</evidence>
<dbReference type="HOGENOM" id="CLU_391511_0_0_1"/>
<dbReference type="SUPFAM" id="SSF56024">
    <property type="entry name" value="Phospholipase D/nuclease"/>
    <property type="match status" value="2"/>
</dbReference>
<dbReference type="PaxDb" id="2903-EOD24510"/>
<sequence length="705" mass="76717">MLTIVLSSNWARRFMPNVFICGEETVQMPTVPQYGQSPFLQGLNAVSMAIAAGHMGTSADRERRAATSGSAAQRQWKANMGNSLAAQSSEVATIYPPEYSNLSRIGHSVVNKLMTHWVEKGAVWDVWQDARFSSDWIVQHPPAEAIGQPSGRLEVPEYCDEDDGSRACDKDYHLYLCETDEDCKPKPLCPDQGAGSNYFTCEGTPKMLCAGHSRHLYEKMYDMITRAHAFVDVTSLDSPDTVGWYDIDDSWSTGWGTQLGHGYQFTAAFRDALTFLANDGRSVTVKLLFGSVPLSNENTRHILETLTRDMPTSGHGVTVHVGTYRVWADSWNHGKIIAVDGQYLLQGGSNYYAFDYLMEDPVMDVSMVIEGGATVTAHRYAAKLWQSTCRLGVNRAGGNDAADFAFLALMESAQTSLKFSQQDMLPVIFSGISGSVISANVYGTTGFMADKGFEDTWMIIGGLARALVRGVDVYVLLSAPCSFGANDPDAAGLDGGDMCPIDGSPPSGFNLWSQKRSRARKLGGKDASETSLTRNHRQLTYGYGWTLENTADWIFAYLAIHPEERPQSAHGPAASNELINLICKRAHIAHVRVAASEATYGTRADGTQVRTTQIGNHAKVIMADDSAFYMGSNNAYGAGLAEFGLIVDDAEKARELDNNYYSPLWQQAKAGAVSGSDAIGFVPNVGTNVIWRGSNACVAVTKNTV</sequence>